<evidence type="ECO:0000313" key="3">
    <source>
        <dbReference type="Proteomes" id="UP001458880"/>
    </source>
</evidence>
<evidence type="ECO:0000313" key="2">
    <source>
        <dbReference type="EMBL" id="KAK9754484.1"/>
    </source>
</evidence>
<dbReference type="Proteomes" id="UP001458880">
    <property type="component" value="Unassembled WGS sequence"/>
</dbReference>
<keyword evidence="3" id="KW-1185">Reference proteome</keyword>
<name>A0AAW1N884_POPJA</name>
<proteinExistence type="predicted"/>
<gene>
    <name evidence="2" type="ORF">QE152_g1199</name>
</gene>
<comment type="caution">
    <text evidence="2">The sequence shown here is derived from an EMBL/GenBank/DDBJ whole genome shotgun (WGS) entry which is preliminary data.</text>
</comment>
<reference evidence="2 3" key="1">
    <citation type="journal article" date="2024" name="BMC Genomics">
        <title>De novo assembly and annotation of Popillia japonica's genome with initial clues to its potential as an invasive pest.</title>
        <authorList>
            <person name="Cucini C."/>
            <person name="Boschi S."/>
            <person name="Funari R."/>
            <person name="Cardaioli E."/>
            <person name="Iannotti N."/>
            <person name="Marturano G."/>
            <person name="Paoli F."/>
            <person name="Bruttini M."/>
            <person name="Carapelli A."/>
            <person name="Frati F."/>
            <person name="Nardi F."/>
        </authorList>
    </citation>
    <scope>NUCLEOTIDE SEQUENCE [LARGE SCALE GENOMIC DNA]</scope>
    <source>
        <strain evidence="2">DMR45628</strain>
    </source>
</reference>
<organism evidence="2 3">
    <name type="scientific">Popillia japonica</name>
    <name type="common">Japanese beetle</name>
    <dbReference type="NCBI Taxonomy" id="7064"/>
    <lineage>
        <taxon>Eukaryota</taxon>
        <taxon>Metazoa</taxon>
        <taxon>Ecdysozoa</taxon>
        <taxon>Arthropoda</taxon>
        <taxon>Hexapoda</taxon>
        <taxon>Insecta</taxon>
        <taxon>Pterygota</taxon>
        <taxon>Neoptera</taxon>
        <taxon>Endopterygota</taxon>
        <taxon>Coleoptera</taxon>
        <taxon>Polyphaga</taxon>
        <taxon>Scarabaeiformia</taxon>
        <taxon>Scarabaeidae</taxon>
        <taxon>Rutelinae</taxon>
        <taxon>Popillia</taxon>
    </lineage>
</organism>
<dbReference type="EMBL" id="JASPKY010000007">
    <property type="protein sequence ID" value="KAK9754484.1"/>
    <property type="molecule type" value="Genomic_DNA"/>
</dbReference>
<dbReference type="AlphaFoldDB" id="A0AAW1N884"/>
<feature type="region of interest" description="Disordered" evidence="1">
    <location>
        <begin position="60"/>
        <end position="127"/>
    </location>
</feature>
<accession>A0AAW1N884</accession>
<evidence type="ECO:0000256" key="1">
    <source>
        <dbReference type="SAM" id="MobiDB-lite"/>
    </source>
</evidence>
<sequence>MAIDQQTFLTDQMGDQMGTLEASASDYPFRCQAVIVPRLRADIILGQPWLQENSAVMDGLRTRMPPRRDHRAPNRPFLQHPAAADHSRHQLGEASPPPAGPDSRRTSQDPASRSVQGQEGQAEPTSP</sequence>
<protein>
    <submittedName>
        <fullName evidence="2">Uncharacterized protein</fullName>
    </submittedName>
</protein>
<feature type="compositionally biased region" description="Polar residues" evidence="1">
    <location>
        <begin position="108"/>
        <end position="127"/>
    </location>
</feature>